<dbReference type="AlphaFoldDB" id="A0ABD3ATI5"/>
<evidence type="ECO:0000313" key="2">
    <source>
        <dbReference type="Proteomes" id="UP001630127"/>
    </source>
</evidence>
<organism evidence="1 2">
    <name type="scientific">Cinchona calisaya</name>
    <dbReference type="NCBI Taxonomy" id="153742"/>
    <lineage>
        <taxon>Eukaryota</taxon>
        <taxon>Viridiplantae</taxon>
        <taxon>Streptophyta</taxon>
        <taxon>Embryophyta</taxon>
        <taxon>Tracheophyta</taxon>
        <taxon>Spermatophyta</taxon>
        <taxon>Magnoliopsida</taxon>
        <taxon>eudicotyledons</taxon>
        <taxon>Gunneridae</taxon>
        <taxon>Pentapetalae</taxon>
        <taxon>asterids</taxon>
        <taxon>lamiids</taxon>
        <taxon>Gentianales</taxon>
        <taxon>Rubiaceae</taxon>
        <taxon>Cinchonoideae</taxon>
        <taxon>Cinchoneae</taxon>
        <taxon>Cinchona</taxon>
    </lineage>
</organism>
<reference evidence="1 2" key="1">
    <citation type="submission" date="2024-11" db="EMBL/GenBank/DDBJ databases">
        <title>A near-complete genome assembly of Cinchona calisaya.</title>
        <authorList>
            <person name="Lian D.C."/>
            <person name="Zhao X.W."/>
            <person name="Wei L."/>
        </authorList>
    </citation>
    <scope>NUCLEOTIDE SEQUENCE [LARGE SCALE GENOMIC DNA]</scope>
    <source>
        <tissue evidence="1">Nenye</tissue>
    </source>
</reference>
<dbReference type="EMBL" id="JBJUIK010000002">
    <property type="protein sequence ID" value="KAL3534408.1"/>
    <property type="molecule type" value="Genomic_DNA"/>
</dbReference>
<accession>A0ABD3ATI5</accession>
<sequence length="283" mass="31167">MEIPIYLLISHDLLPYVDGSLPCPPRTIIDSSGSLLLNSNFTAWIKSDQTLQSWITATLTPDFLQDVHSLPTSQNVWLMLEKRFVAQSMAKEMYLKFQLQTLKKGRAGRGGCRQPFYPPLALIMSSQPQSSIASSLQHYNSSFPSPSLSLFSPFYPSMSTVSFTHAVSPSNLPSAGILGAALVGSFSPDDCILFVNYATSSDTLQSLDNLTGKTLMSTKSSHGFFSIASHCVAPVSLALVARTPADVWHFRLCHPHLWLLLNFKLLGLSKFLKSHILYVLVVN</sequence>
<dbReference type="PANTHER" id="PTHR47481:SF22">
    <property type="entry name" value="RETROTRANSPOSON GAG DOMAIN-CONTAINING PROTEIN"/>
    <property type="match status" value="1"/>
</dbReference>
<protein>
    <recommendedName>
        <fullName evidence="3">GAG-pre-integrase domain-containing protein</fullName>
    </recommendedName>
</protein>
<comment type="caution">
    <text evidence="1">The sequence shown here is derived from an EMBL/GenBank/DDBJ whole genome shotgun (WGS) entry which is preliminary data.</text>
</comment>
<dbReference type="PANTHER" id="PTHR47481">
    <property type="match status" value="1"/>
</dbReference>
<dbReference type="Pfam" id="PF14223">
    <property type="entry name" value="Retrotran_gag_2"/>
    <property type="match status" value="1"/>
</dbReference>
<proteinExistence type="predicted"/>
<dbReference type="Proteomes" id="UP001630127">
    <property type="component" value="Unassembled WGS sequence"/>
</dbReference>
<evidence type="ECO:0008006" key="3">
    <source>
        <dbReference type="Google" id="ProtNLM"/>
    </source>
</evidence>
<evidence type="ECO:0000313" key="1">
    <source>
        <dbReference type="EMBL" id="KAL3534408.1"/>
    </source>
</evidence>
<gene>
    <name evidence="1" type="ORF">ACH5RR_002869</name>
</gene>
<name>A0ABD3ATI5_9GENT</name>
<keyword evidence="2" id="KW-1185">Reference proteome</keyword>